<evidence type="ECO:0000259" key="2">
    <source>
        <dbReference type="Pfam" id="PF14111"/>
    </source>
</evidence>
<accession>A0A6D2KN44</accession>
<feature type="domain" description="DUF4283" evidence="2">
    <location>
        <begin position="113"/>
        <end position="193"/>
    </location>
</feature>
<sequence>MAEGASPPSDIPPDLLFLSSAPPLTSSSASIEAISPTVSIPASPPLPCAPLSGCPPVSSSEPSATSLPDKSTSWISNFKPQFKNLTKIGSPTMSSDGIPQIQAPDSIVLSSAQIWKNHIVAYFHGNPPSVAKIFSDLNPIWGLKGLISIKHHSPGVFLILIPNLDTRNWVLDVGFWHSGNCSITVTPWEPSSSTRRMKLVHAPVWVLFRRVPPELWSEVGFSTIASAVGIPVHSKFPNIKPYSNGVVKLRANSIRIKDKFGNFALVLVEVLKLPPKCSNCREFGHLELRFPSTIVPLAPMAQLLAKSSTPSKGTSSPRSVPATSKEVLVVEDSESNQEAQDVHSSSSVQDHLSPSTSSTVIVISEDAPVSDPLDGYTKVTKRSKPPTVSQTSSENARRAQPVTSSQFGEEEDVNKSAQVVIRNRFKALQSMGSFPTPLLIPKMQRRVQRQQARQISSSLTTRPPPDPEEVDSCTSVSSFASPSEHPRLAGALVTDS</sequence>
<keyword evidence="4" id="KW-1185">Reference proteome</keyword>
<dbReference type="AlphaFoldDB" id="A0A6D2KN44"/>
<feature type="compositionally biased region" description="Polar residues" evidence="1">
    <location>
        <begin position="57"/>
        <end position="72"/>
    </location>
</feature>
<dbReference type="InterPro" id="IPR040256">
    <property type="entry name" value="At4g02000-like"/>
</dbReference>
<proteinExistence type="predicted"/>
<evidence type="ECO:0000313" key="4">
    <source>
        <dbReference type="Proteomes" id="UP000467841"/>
    </source>
</evidence>
<evidence type="ECO:0000313" key="3">
    <source>
        <dbReference type="EMBL" id="CAA7058379.1"/>
    </source>
</evidence>
<gene>
    <name evidence="3" type="ORF">MERR_LOCUS45615</name>
</gene>
<dbReference type="PANTHER" id="PTHR31286">
    <property type="entry name" value="GLYCINE-RICH CELL WALL STRUCTURAL PROTEIN 1.8-LIKE"/>
    <property type="match status" value="1"/>
</dbReference>
<feature type="region of interest" description="Disordered" evidence="1">
    <location>
        <begin position="53"/>
        <end position="72"/>
    </location>
</feature>
<name>A0A6D2KN44_9BRAS</name>
<feature type="compositionally biased region" description="Polar residues" evidence="1">
    <location>
        <begin position="472"/>
        <end position="481"/>
    </location>
</feature>
<feature type="region of interest" description="Disordered" evidence="1">
    <location>
        <begin position="330"/>
        <end position="357"/>
    </location>
</feature>
<evidence type="ECO:0000256" key="1">
    <source>
        <dbReference type="SAM" id="MobiDB-lite"/>
    </source>
</evidence>
<dbReference type="InterPro" id="IPR025558">
    <property type="entry name" value="DUF4283"/>
</dbReference>
<feature type="compositionally biased region" description="Polar residues" evidence="1">
    <location>
        <begin position="336"/>
        <end position="354"/>
    </location>
</feature>
<protein>
    <recommendedName>
        <fullName evidence="2">DUF4283 domain-containing protein</fullName>
    </recommendedName>
</protein>
<dbReference type="PANTHER" id="PTHR31286:SF181">
    <property type="entry name" value="ZINC KNUCKLE (CCHC-TYPE) FAMILY PROTEIN"/>
    <property type="match status" value="1"/>
</dbReference>
<dbReference type="OrthoDB" id="682893at2759"/>
<feature type="region of interest" description="Disordered" evidence="1">
    <location>
        <begin position="442"/>
        <end position="496"/>
    </location>
</feature>
<feature type="region of interest" description="Disordered" evidence="1">
    <location>
        <begin position="371"/>
        <end position="415"/>
    </location>
</feature>
<organism evidence="3 4">
    <name type="scientific">Microthlaspi erraticum</name>
    <dbReference type="NCBI Taxonomy" id="1685480"/>
    <lineage>
        <taxon>Eukaryota</taxon>
        <taxon>Viridiplantae</taxon>
        <taxon>Streptophyta</taxon>
        <taxon>Embryophyta</taxon>
        <taxon>Tracheophyta</taxon>
        <taxon>Spermatophyta</taxon>
        <taxon>Magnoliopsida</taxon>
        <taxon>eudicotyledons</taxon>
        <taxon>Gunneridae</taxon>
        <taxon>Pentapetalae</taxon>
        <taxon>rosids</taxon>
        <taxon>malvids</taxon>
        <taxon>Brassicales</taxon>
        <taxon>Brassicaceae</taxon>
        <taxon>Coluteocarpeae</taxon>
        <taxon>Microthlaspi</taxon>
    </lineage>
</organism>
<comment type="caution">
    <text evidence="3">The sequence shown here is derived from an EMBL/GenBank/DDBJ whole genome shotgun (WGS) entry which is preliminary data.</text>
</comment>
<dbReference type="EMBL" id="CACVBM020001718">
    <property type="protein sequence ID" value="CAA7058379.1"/>
    <property type="molecule type" value="Genomic_DNA"/>
</dbReference>
<dbReference type="Pfam" id="PF14111">
    <property type="entry name" value="DUF4283"/>
    <property type="match status" value="1"/>
</dbReference>
<dbReference type="Proteomes" id="UP000467841">
    <property type="component" value="Unassembled WGS sequence"/>
</dbReference>
<reference evidence="3" key="1">
    <citation type="submission" date="2020-01" db="EMBL/GenBank/DDBJ databases">
        <authorList>
            <person name="Mishra B."/>
        </authorList>
    </citation>
    <scope>NUCLEOTIDE SEQUENCE [LARGE SCALE GENOMIC DNA]</scope>
</reference>